<dbReference type="PATRIC" id="fig|224013.5.peg.5400"/>
<dbReference type="EMBL" id="CP012036">
    <property type="protein sequence ID" value="ALF54972.1"/>
    <property type="molecule type" value="Genomic_DNA"/>
</dbReference>
<reference evidence="2" key="1">
    <citation type="submission" date="2015-07" db="EMBL/GenBank/DDBJ databases">
        <title>Genome Of Nitrogen-Fixing Cyanobacterium Nostoc piscinale CENA21 From Solimoes/Amazon River Floodplain Sediments And Comparative Genomics To Uncover Biosynthetic Natural Products Potential.</title>
        <authorList>
            <person name="Leao T.F."/>
            <person name="Leao P.N."/>
            <person name="Guimaraes P.I."/>
            <person name="de Melo A.G.C."/>
            <person name="Ramos R.T.J."/>
            <person name="Silva A."/>
            <person name="Fiore M.F."/>
            <person name="Schneider M.P.C."/>
        </authorList>
    </citation>
    <scope>NUCLEOTIDE SEQUENCE [LARGE SCALE GENOMIC DNA]</scope>
    <source>
        <strain evidence="2">CENA21</strain>
    </source>
</reference>
<evidence type="ECO:0008006" key="3">
    <source>
        <dbReference type="Google" id="ProtNLM"/>
    </source>
</evidence>
<evidence type="ECO:0000313" key="2">
    <source>
        <dbReference type="Proteomes" id="UP000062645"/>
    </source>
</evidence>
<proteinExistence type="predicted"/>
<protein>
    <recommendedName>
        <fullName evidence="3">DDE transposase family protein</fullName>
    </recommendedName>
</protein>
<dbReference type="RefSeq" id="WP_062295719.1">
    <property type="nucleotide sequence ID" value="NZ_CP012036.1"/>
</dbReference>
<name>A0A0M4SNS9_9NOSO</name>
<sequence length="61" mass="7026">MENTQLWYIVKRKAQNCEIVPSNLVRDDDPEIIEKWGTYASQEEAIAHRVGLIRAGKCQPI</sequence>
<dbReference type="Proteomes" id="UP000062645">
    <property type="component" value="Chromosome"/>
</dbReference>
<dbReference type="OrthoDB" id="573957at2"/>
<evidence type="ECO:0000313" key="1">
    <source>
        <dbReference type="EMBL" id="ALF54972.1"/>
    </source>
</evidence>
<gene>
    <name evidence="1" type="ORF">ACX27_22535</name>
</gene>
<dbReference type="KEGG" id="npz:ACX27_22535"/>
<accession>A0A0M4SNS9</accession>
<keyword evidence="2" id="KW-1185">Reference proteome</keyword>
<dbReference type="AlphaFoldDB" id="A0A0M4SNS9"/>
<dbReference type="STRING" id="224013.ACX27_22535"/>
<reference evidence="1 2" key="2">
    <citation type="journal article" date="2016" name="Genome Announc.">
        <title>Draft Genome Sequence of the N2-Fixing Cyanobacterium Nostoc piscinale CENA21, Isolated from the Brazilian Amazon Floodplain.</title>
        <authorList>
            <person name="Leao T."/>
            <person name="Guimaraes P.I."/>
            <person name="de Melo A.G."/>
            <person name="Ramos R.T."/>
            <person name="Leao P.N."/>
            <person name="Silva A."/>
            <person name="Fiore M.F."/>
            <person name="Schneider M.P."/>
        </authorList>
    </citation>
    <scope>NUCLEOTIDE SEQUENCE [LARGE SCALE GENOMIC DNA]</scope>
    <source>
        <strain evidence="1 2">CENA21</strain>
    </source>
</reference>
<organism evidence="1 2">
    <name type="scientific">Nostoc piscinale CENA21</name>
    <dbReference type="NCBI Taxonomy" id="224013"/>
    <lineage>
        <taxon>Bacteria</taxon>
        <taxon>Bacillati</taxon>
        <taxon>Cyanobacteriota</taxon>
        <taxon>Cyanophyceae</taxon>
        <taxon>Nostocales</taxon>
        <taxon>Nostocaceae</taxon>
        <taxon>Nostoc</taxon>
    </lineage>
</organism>